<dbReference type="InterPro" id="IPR044810">
    <property type="entry name" value="WRKY_plant"/>
</dbReference>
<dbReference type="PANTHER" id="PTHR31221:SF289">
    <property type="entry name" value="WRKY TRANSCRIPTION FACTOR 68"/>
    <property type="match status" value="1"/>
</dbReference>
<gene>
    <name evidence="7" type="ORF">LLUT_LOCUS3437</name>
</gene>
<dbReference type="InterPro" id="IPR036576">
    <property type="entry name" value="WRKY_dom_sf"/>
</dbReference>
<name>A0AAV1VZQ7_LUPLU</name>
<dbReference type="AlphaFoldDB" id="A0AAV1VZQ7"/>
<proteinExistence type="predicted"/>
<keyword evidence="4" id="KW-0804">Transcription</keyword>
<dbReference type="GO" id="GO:0043565">
    <property type="term" value="F:sequence-specific DNA binding"/>
    <property type="evidence" value="ECO:0007669"/>
    <property type="project" value="InterPro"/>
</dbReference>
<evidence type="ECO:0000313" key="8">
    <source>
        <dbReference type="Proteomes" id="UP001497480"/>
    </source>
</evidence>
<dbReference type="GO" id="GO:0003700">
    <property type="term" value="F:DNA-binding transcription factor activity"/>
    <property type="evidence" value="ECO:0007669"/>
    <property type="project" value="InterPro"/>
</dbReference>
<accession>A0AAV1VZQ7</accession>
<evidence type="ECO:0000256" key="5">
    <source>
        <dbReference type="ARBA" id="ARBA00023242"/>
    </source>
</evidence>
<comment type="caution">
    <text evidence="7">The sequence shown here is derived from an EMBL/GenBank/DDBJ whole genome shotgun (WGS) entry which is preliminary data.</text>
</comment>
<evidence type="ECO:0000256" key="1">
    <source>
        <dbReference type="ARBA" id="ARBA00004123"/>
    </source>
</evidence>
<keyword evidence="3" id="KW-0238">DNA-binding</keyword>
<evidence type="ECO:0000313" key="7">
    <source>
        <dbReference type="EMBL" id="CAL0302377.1"/>
    </source>
</evidence>
<evidence type="ECO:0000256" key="2">
    <source>
        <dbReference type="ARBA" id="ARBA00023015"/>
    </source>
</evidence>
<sequence length="275" mass="31655">MMSLKMEDTLNFNESSPFIPFSSMFDFCEVEKGSSLGFMELLGVQNSDFLFDFPQLSTMSSILKDSQERIVKECYEVLNTHQPSTPNSSFISCGSNEVVNDEHDKIVEQLHEQQNTNKKLKTKEKRKREPRFAFMTKSEVDHLEDGYRWRKYGQKAVKNSPFPSRSYYRCTNTSCNVKKRLERSFTDPSIVVTTYEGKHTHSSPVMATTSTLFGSIMHGANYFSRYYQQQQQQQKLFNAMSSSTSSNVNGTFSQEVPFSRDNGLLQDIVHSHLLK</sequence>
<keyword evidence="8" id="KW-1185">Reference proteome</keyword>
<evidence type="ECO:0000256" key="3">
    <source>
        <dbReference type="ARBA" id="ARBA00023125"/>
    </source>
</evidence>
<feature type="domain" description="WRKY" evidence="6">
    <location>
        <begin position="138"/>
        <end position="204"/>
    </location>
</feature>
<comment type="subcellular location">
    <subcellularLocation>
        <location evidence="1">Nucleus</location>
    </subcellularLocation>
</comment>
<dbReference type="PANTHER" id="PTHR31221">
    <property type="entry name" value="WRKY TRANSCRIPTION FACTOR PROTEIN 1-RELATED"/>
    <property type="match status" value="1"/>
</dbReference>
<dbReference type="SMART" id="SM00774">
    <property type="entry name" value="WRKY"/>
    <property type="match status" value="1"/>
</dbReference>
<dbReference type="InterPro" id="IPR003657">
    <property type="entry name" value="WRKY_dom"/>
</dbReference>
<dbReference type="Gene3D" id="2.20.25.80">
    <property type="entry name" value="WRKY domain"/>
    <property type="match status" value="1"/>
</dbReference>
<keyword evidence="2" id="KW-0805">Transcription regulation</keyword>
<dbReference type="FunFam" id="2.20.25.80:FF:000003">
    <property type="entry name" value="WRKY transcription factor 57"/>
    <property type="match status" value="1"/>
</dbReference>
<dbReference type="GO" id="GO:0005634">
    <property type="term" value="C:nucleus"/>
    <property type="evidence" value="ECO:0007669"/>
    <property type="project" value="UniProtKB-SubCell"/>
</dbReference>
<dbReference type="PROSITE" id="PS50811">
    <property type="entry name" value="WRKY"/>
    <property type="match status" value="1"/>
</dbReference>
<evidence type="ECO:0000256" key="4">
    <source>
        <dbReference type="ARBA" id="ARBA00023163"/>
    </source>
</evidence>
<dbReference type="Pfam" id="PF03106">
    <property type="entry name" value="WRKY"/>
    <property type="match status" value="1"/>
</dbReference>
<keyword evidence="5" id="KW-0539">Nucleus</keyword>
<dbReference type="Proteomes" id="UP001497480">
    <property type="component" value="Unassembled WGS sequence"/>
</dbReference>
<dbReference type="EMBL" id="CAXHTB010000002">
    <property type="protein sequence ID" value="CAL0302377.1"/>
    <property type="molecule type" value="Genomic_DNA"/>
</dbReference>
<protein>
    <recommendedName>
        <fullName evidence="6">WRKY domain-containing protein</fullName>
    </recommendedName>
</protein>
<organism evidence="7 8">
    <name type="scientific">Lupinus luteus</name>
    <name type="common">European yellow lupine</name>
    <dbReference type="NCBI Taxonomy" id="3873"/>
    <lineage>
        <taxon>Eukaryota</taxon>
        <taxon>Viridiplantae</taxon>
        <taxon>Streptophyta</taxon>
        <taxon>Embryophyta</taxon>
        <taxon>Tracheophyta</taxon>
        <taxon>Spermatophyta</taxon>
        <taxon>Magnoliopsida</taxon>
        <taxon>eudicotyledons</taxon>
        <taxon>Gunneridae</taxon>
        <taxon>Pentapetalae</taxon>
        <taxon>rosids</taxon>
        <taxon>fabids</taxon>
        <taxon>Fabales</taxon>
        <taxon>Fabaceae</taxon>
        <taxon>Papilionoideae</taxon>
        <taxon>50 kb inversion clade</taxon>
        <taxon>genistoids sensu lato</taxon>
        <taxon>core genistoids</taxon>
        <taxon>Genisteae</taxon>
        <taxon>Lupinus</taxon>
    </lineage>
</organism>
<reference evidence="7 8" key="1">
    <citation type="submission" date="2024-03" db="EMBL/GenBank/DDBJ databases">
        <authorList>
            <person name="Martinez-Hernandez J."/>
        </authorList>
    </citation>
    <scope>NUCLEOTIDE SEQUENCE [LARGE SCALE GENOMIC DNA]</scope>
</reference>
<dbReference type="SUPFAM" id="SSF118290">
    <property type="entry name" value="WRKY DNA-binding domain"/>
    <property type="match status" value="1"/>
</dbReference>
<evidence type="ECO:0000259" key="6">
    <source>
        <dbReference type="PROSITE" id="PS50811"/>
    </source>
</evidence>